<proteinExistence type="predicted"/>
<dbReference type="Proteomes" id="UP001430065">
    <property type="component" value="Unassembled WGS sequence"/>
</dbReference>
<evidence type="ECO:0000259" key="1">
    <source>
        <dbReference type="Pfam" id="PF20409"/>
    </source>
</evidence>
<evidence type="ECO:0000313" key="3">
    <source>
        <dbReference type="Proteomes" id="UP001430065"/>
    </source>
</evidence>
<evidence type="ECO:0000313" key="2">
    <source>
        <dbReference type="EMBL" id="MBM7120259.1"/>
    </source>
</evidence>
<organism evidence="2 3">
    <name type="scientific">Dyella kyungheensis</name>
    <dbReference type="NCBI Taxonomy" id="1242174"/>
    <lineage>
        <taxon>Bacteria</taxon>
        <taxon>Pseudomonadati</taxon>
        <taxon>Pseudomonadota</taxon>
        <taxon>Gammaproteobacteria</taxon>
        <taxon>Lysobacterales</taxon>
        <taxon>Rhodanobacteraceae</taxon>
        <taxon>Dyella</taxon>
    </lineage>
</organism>
<dbReference type="Gene3D" id="3.10.450.50">
    <property type="match status" value="1"/>
</dbReference>
<dbReference type="SUPFAM" id="SSF54427">
    <property type="entry name" value="NTF2-like"/>
    <property type="match status" value="1"/>
</dbReference>
<dbReference type="InterPro" id="IPR032710">
    <property type="entry name" value="NTF2-like_dom_sf"/>
</dbReference>
<protein>
    <submittedName>
        <fullName evidence="2">Nuclear transport factor 2 family protein</fullName>
    </submittedName>
</protein>
<feature type="domain" description="SnoaL-like" evidence="1">
    <location>
        <begin position="1"/>
        <end position="120"/>
    </location>
</feature>
<keyword evidence="3" id="KW-1185">Reference proteome</keyword>
<sequence length="124" mass="13797">MSTESVAKRLVAMCRHGQFEEAQHELYAKDAVSIEPEGMAQGPLGNVKGLDAILEKGKRFQAGVTEMHGVEVSEPLIAGNWFSVVMTLDVTMKEYGRVNMQEICVYHVKDDKIVQEQFFYDAGG</sequence>
<gene>
    <name evidence="2" type="ORF">ISP20_03720</name>
</gene>
<dbReference type="EMBL" id="JADIKC010000002">
    <property type="protein sequence ID" value="MBM7120259.1"/>
    <property type="molecule type" value="Genomic_DNA"/>
</dbReference>
<reference evidence="2 3" key="1">
    <citation type="submission" date="2020-10" db="EMBL/GenBank/DDBJ databases">
        <title>Phylogeny of dyella-like bacteria.</title>
        <authorList>
            <person name="Fu J."/>
        </authorList>
    </citation>
    <scope>NUCLEOTIDE SEQUENCE [LARGE SCALE GENOMIC DNA]</scope>
    <source>
        <strain evidence="2 3">THG-B117</strain>
    </source>
</reference>
<dbReference type="InterPro" id="IPR046860">
    <property type="entry name" value="SnoaL_5"/>
</dbReference>
<name>A0ABS2JNV7_9GAMM</name>
<dbReference type="Pfam" id="PF20409">
    <property type="entry name" value="SnoaL_5"/>
    <property type="match status" value="1"/>
</dbReference>
<accession>A0ABS2JNV7</accession>
<dbReference type="RefSeq" id="WP_204634728.1">
    <property type="nucleotide sequence ID" value="NZ_CP183983.1"/>
</dbReference>
<comment type="caution">
    <text evidence="2">The sequence shown here is derived from an EMBL/GenBank/DDBJ whole genome shotgun (WGS) entry which is preliminary data.</text>
</comment>